<evidence type="ECO:0000313" key="2">
    <source>
        <dbReference type="Proteomes" id="UP000214355"/>
    </source>
</evidence>
<dbReference type="Proteomes" id="UP000214355">
    <property type="component" value="Chromosome I"/>
</dbReference>
<reference evidence="2" key="1">
    <citation type="submission" date="2016-10" db="EMBL/GenBank/DDBJ databases">
        <authorList>
            <person name="Varghese N."/>
            <person name="Submissions S."/>
        </authorList>
    </citation>
    <scope>NUCLEOTIDE SEQUENCE [LARGE SCALE GENOMIC DNA]</scope>
    <source>
        <strain evidence="2">DSM 10002</strain>
    </source>
</reference>
<name>A0A1H2LEG1_9ACTO</name>
<dbReference type="RefSeq" id="WP_216381952.1">
    <property type="nucleotide sequence ID" value="NZ_JABAOV010000012.1"/>
</dbReference>
<dbReference type="PANTHER" id="PTHR34724:SF2">
    <property type="entry name" value="OS12G0596101 PROTEIN"/>
    <property type="match status" value="1"/>
</dbReference>
<keyword evidence="2" id="KW-1185">Reference proteome</keyword>
<organism evidence="1 2">
    <name type="scientific">Arcanobacterium phocae</name>
    <dbReference type="NCBI Taxonomy" id="131112"/>
    <lineage>
        <taxon>Bacteria</taxon>
        <taxon>Bacillati</taxon>
        <taxon>Actinomycetota</taxon>
        <taxon>Actinomycetes</taxon>
        <taxon>Actinomycetales</taxon>
        <taxon>Actinomycetaceae</taxon>
        <taxon>Arcanobacterium</taxon>
    </lineage>
</organism>
<sequence length="56" mass="6077">MCYPVTCKNCGKTTWGGCGQHIASVKAQVPASQWCTCTEEEKKQAKGGGFFRSLFS</sequence>
<accession>A0A1H2LEG1</accession>
<gene>
    <name evidence="1" type="ORF">SAMN04489737_0627</name>
</gene>
<evidence type="ECO:0000313" key="1">
    <source>
        <dbReference type="EMBL" id="SDU78816.1"/>
    </source>
</evidence>
<dbReference type="STRING" id="131112.SAMN04489737_0627"/>
<proteinExistence type="predicted"/>
<dbReference type="AlphaFoldDB" id="A0A1H2LEG1"/>
<dbReference type="EMBL" id="LT629804">
    <property type="protein sequence ID" value="SDU78816.1"/>
    <property type="molecule type" value="Genomic_DNA"/>
</dbReference>
<protein>
    <submittedName>
        <fullName evidence="1">Uncharacterized protein</fullName>
    </submittedName>
</protein>
<dbReference type="PANTHER" id="PTHR34724">
    <property type="entry name" value="OS12G0596101 PROTEIN"/>
    <property type="match status" value="1"/>
</dbReference>